<evidence type="ECO:0000313" key="2">
    <source>
        <dbReference type="Proteomes" id="UP000037069"/>
    </source>
</evidence>
<proteinExistence type="predicted"/>
<reference evidence="1 2" key="1">
    <citation type="journal article" date="2015" name="Nat. Commun.">
        <title>Lucilia cuprina genome unlocks parasitic fly biology to underpin future interventions.</title>
        <authorList>
            <person name="Anstead C.A."/>
            <person name="Korhonen P.K."/>
            <person name="Young N.D."/>
            <person name="Hall R.S."/>
            <person name="Jex A.R."/>
            <person name="Murali S.C."/>
            <person name="Hughes D.S."/>
            <person name="Lee S.F."/>
            <person name="Perry T."/>
            <person name="Stroehlein A.J."/>
            <person name="Ansell B.R."/>
            <person name="Breugelmans B."/>
            <person name="Hofmann A."/>
            <person name="Qu J."/>
            <person name="Dugan S."/>
            <person name="Lee S.L."/>
            <person name="Chao H."/>
            <person name="Dinh H."/>
            <person name="Han Y."/>
            <person name="Doddapaneni H.V."/>
            <person name="Worley K.C."/>
            <person name="Muzny D.M."/>
            <person name="Ioannidis P."/>
            <person name="Waterhouse R.M."/>
            <person name="Zdobnov E.M."/>
            <person name="James P.J."/>
            <person name="Bagnall N.H."/>
            <person name="Kotze A.C."/>
            <person name="Gibbs R.A."/>
            <person name="Richards S."/>
            <person name="Batterham P."/>
            <person name="Gasser R.B."/>
        </authorList>
    </citation>
    <scope>NUCLEOTIDE SEQUENCE [LARGE SCALE GENOMIC DNA]</scope>
    <source>
        <strain evidence="1 2">LS</strain>
        <tissue evidence="1">Full body</tissue>
    </source>
</reference>
<name>A0A0L0BVQ9_LUCCU</name>
<protein>
    <submittedName>
        <fullName evidence="1">Uncharacterized protein</fullName>
    </submittedName>
</protein>
<sequence>MSYTGKTDDEVKKKSQRSFSYVNHVEHLLNDPNKKERLMQQLLNRLRAKRCREKRSELETSTTKVIELPELHLYETSTTKVIELPELHL</sequence>
<gene>
    <name evidence="1" type="ORF">FF38_10840</name>
</gene>
<comment type="caution">
    <text evidence="1">The sequence shown here is derived from an EMBL/GenBank/DDBJ whole genome shotgun (WGS) entry which is preliminary data.</text>
</comment>
<evidence type="ECO:0000313" key="1">
    <source>
        <dbReference type="EMBL" id="KNC24122.1"/>
    </source>
</evidence>
<organism evidence="1 2">
    <name type="scientific">Lucilia cuprina</name>
    <name type="common">Green bottle fly</name>
    <name type="synonym">Australian sheep blowfly</name>
    <dbReference type="NCBI Taxonomy" id="7375"/>
    <lineage>
        <taxon>Eukaryota</taxon>
        <taxon>Metazoa</taxon>
        <taxon>Ecdysozoa</taxon>
        <taxon>Arthropoda</taxon>
        <taxon>Hexapoda</taxon>
        <taxon>Insecta</taxon>
        <taxon>Pterygota</taxon>
        <taxon>Neoptera</taxon>
        <taxon>Endopterygota</taxon>
        <taxon>Diptera</taxon>
        <taxon>Brachycera</taxon>
        <taxon>Muscomorpha</taxon>
        <taxon>Oestroidea</taxon>
        <taxon>Calliphoridae</taxon>
        <taxon>Luciliinae</taxon>
        <taxon>Lucilia</taxon>
    </lineage>
</organism>
<accession>A0A0L0BVQ9</accession>
<dbReference type="AlphaFoldDB" id="A0A0L0BVQ9"/>
<dbReference type="Proteomes" id="UP000037069">
    <property type="component" value="Unassembled WGS sequence"/>
</dbReference>
<dbReference type="EMBL" id="JRES01001258">
    <property type="protein sequence ID" value="KNC24122.1"/>
    <property type="molecule type" value="Genomic_DNA"/>
</dbReference>
<keyword evidence="2" id="KW-1185">Reference proteome</keyword>